<protein>
    <submittedName>
        <fullName evidence="1">Uncharacterized protein</fullName>
    </submittedName>
</protein>
<gene>
    <name evidence="1" type="ORF">J2Z76_000136</name>
</gene>
<evidence type="ECO:0000313" key="2">
    <source>
        <dbReference type="Proteomes" id="UP001519342"/>
    </source>
</evidence>
<accession>A0ABS4G9B9</accession>
<sequence length="29" mass="3181">METLNAVNVHAYDNITAKAGLIASQKYED</sequence>
<name>A0ABS4G9B9_9FIRM</name>
<organism evidence="1 2">
    <name type="scientific">Sedimentibacter acidaminivorans</name>
    <dbReference type="NCBI Taxonomy" id="913099"/>
    <lineage>
        <taxon>Bacteria</taxon>
        <taxon>Bacillati</taxon>
        <taxon>Bacillota</taxon>
        <taxon>Tissierellia</taxon>
        <taxon>Sedimentibacter</taxon>
    </lineage>
</organism>
<keyword evidence="2" id="KW-1185">Reference proteome</keyword>
<dbReference type="EMBL" id="JAGGKS010000001">
    <property type="protein sequence ID" value="MBP1924283.1"/>
    <property type="molecule type" value="Genomic_DNA"/>
</dbReference>
<dbReference type="Proteomes" id="UP001519342">
    <property type="component" value="Unassembled WGS sequence"/>
</dbReference>
<evidence type="ECO:0000313" key="1">
    <source>
        <dbReference type="EMBL" id="MBP1924283.1"/>
    </source>
</evidence>
<reference evidence="1 2" key="1">
    <citation type="submission" date="2021-03" db="EMBL/GenBank/DDBJ databases">
        <title>Genomic Encyclopedia of Type Strains, Phase IV (KMG-IV): sequencing the most valuable type-strain genomes for metagenomic binning, comparative biology and taxonomic classification.</title>
        <authorList>
            <person name="Goeker M."/>
        </authorList>
    </citation>
    <scope>NUCLEOTIDE SEQUENCE [LARGE SCALE GENOMIC DNA]</scope>
    <source>
        <strain evidence="1 2">DSM 24004</strain>
    </source>
</reference>
<comment type="caution">
    <text evidence="1">The sequence shown here is derived from an EMBL/GenBank/DDBJ whole genome shotgun (WGS) entry which is preliminary data.</text>
</comment>
<proteinExistence type="predicted"/>